<dbReference type="Gene3D" id="3.40.50.2300">
    <property type="match status" value="1"/>
</dbReference>
<keyword evidence="5" id="KW-0418">Kinase</keyword>
<dbReference type="SMART" id="SM00388">
    <property type="entry name" value="HisKA"/>
    <property type="match status" value="1"/>
</dbReference>
<dbReference type="InterPro" id="IPR036097">
    <property type="entry name" value="HisK_dim/P_sf"/>
</dbReference>
<name>A0A518ARH7_9BACT</name>
<dbReference type="InterPro" id="IPR001789">
    <property type="entry name" value="Sig_transdc_resp-reg_receiver"/>
</dbReference>
<reference evidence="9 10" key="1">
    <citation type="submission" date="2019-02" db="EMBL/GenBank/DDBJ databases">
        <title>Deep-cultivation of Planctomycetes and their phenomic and genomic characterization uncovers novel biology.</title>
        <authorList>
            <person name="Wiegand S."/>
            <person name="Jogler M."/>
            <person name="Boedeker C."/>
            <person name="Pinto D."/>
            <person name="Vollmers J."/>
            <person name="Rivas-Marin E."/>
            <person name="Kohn T."/>
            <person name="Peeters S.H."/>
            <person name="Heuer A."/>
            <person name="Rast P."/>
            <person name="Oberbeckmann S."/>
            <person name="Bunk B."/>
            <person name="Jeske O."/>
            <person name="Meyerdierks A."/>
            <person name="Storesund J.E."/>
            <person name="Kallscheuer N."/>
            <person name="Luecker S."/>
            <person name="Lage O.M."/>
            <person name="Pohl T."/>
            <person name="Merkel B.J."/>
            <person name="Hornburger P."/>
            <person name="Mueller R.-W."/>
            <person name="Bruemmer F."/>
            <person name="Labrenz M."/>
            <person name="Spormann A.M."/>
            <person name="Op den Camp H."/>
            <person name="Overmann J."/>
            <person name="Amann R."/>
            <person name="Jetten M.S.M."/>
            <person name="Mascher T."/>
            <person name="Medema M.H."/>
            <person name="Devos D.P."/>
            <person name="Kaster A.-K."/>
            <person name="Ovreas L."/>
            <person name="Rohde M."/>
            <person name="Galperin M.Y."/>
            <person name="Jogler C."/>
        </authorList>
    </citation>
    <scope>NUCLEOTIDE SEQUENCE [LARGE SCALE GENOMIC DNA]</scope>
    <source>
        <strain evidence="9 10">Pan181</strain>
    </source>
</reference>
<dbReference type="PRINTS" id="PR00344">
    <property type="entry name" value="BCTRLSENSOR"/>
</dbReference>
<dbReference type="GO" id="GO:0000155">
    <property type="term" value="F:phosphorelay sensor kinase activity"/>
    <property type="evidence" value="ECO:0007669"/>
    <property type="project" value="InterPro"/>
</dbReference>
<comment type="catalytic activity">
    <reaction evidence="1">
        <text>ATP + protein L-histidine = ADP + protein N-phospho-L-histidine.</text>
        <dbReference type="EC" id="2.7.13.3"/>
    </reaction>
</comment>
<dbReference type="Pfam" id="PF00512">
    <property type="entry name" value="HisKA"/>
    <property type="match status" value="1"/>
</dbReference>
<protein>
    <recommendedName>
        <fullName evidence="2">histidine kinase</fullName>
        <ecNumber evidence="2">2.7.13.3</ecNumber>
    </recommendedName>
</protein>
<evidence type="ECO:0000313" key="9">
    <source>
        <dbReference type="EMBL" id="QDU57327.1"/>
    </source>
</evidence>
<dbReference type="SUPFAM" id="SSF52172">
    <property type="entry name" value="CheY-like"/>
    <property type="match status" value="1"/>
</dbReference>
<dbReference type="FunFam" id="3.30.565.10:FF:000006">
    <property type="entry name" value="Sensor histidine kinase WalK"/>
    <property type="match status" value="1"/>
</dbReference>
<dbReference type="InterPro" id="IPR003661">
    <property type="entry name" value="HisK_dim/P_dom"/>
</dbReference>
<dbReference type="Gene3D" id="3.30.565.10">
    <property type="entry name" value="Histidine kinase-like ATPase, C-terminal domain"/>
    <property type="match status" value="1"/>
</dbReference>
<sequence length="534" mass="60138">MLNQETIKLLLLEDDPDDQRLLAKKLSGTHHHVVTDWAQTLASALEKLSRQSYDIVLTDLSVPDSVGLETVSNLRKKSGTTPIIVLTSLDDEVLEKDILDVGAQDYLVKGEVPGRIVMRSILHAVQRQQTTNEMNDLVVELEHSQQLLRQQALLLKKKNRRLRQLYGAAQEFVDNVSHDFRTPLTVIKDYVNIIREGMVGQVTSEQHAMLSKVAVRADDLNNMVDDLLDVSKLDAGLLGAWRRNITVQEIVDRAASLLAERAQVKGVNFTVACDPDLPEVYCDAEKAGRVITNLAVNAIKFAGEHGEVRLWVEDDPVGNQIRVGVTDNGPGLDTESLARIFKRFQQVNSHVASSVKGFGLGLNIAQKLVRLNLGDLSVNSRVGKGSTFSFTLPYADPTEVSRRWLSTDRQCNGVLRMLHIRNTENPQNGEANDFDSFLNCSLRSDDLLFRLTRTEWMLLQCVPHSEGGQWFQRIEQEFNRHNRNRPLGPLPKYEARVCRQWDSQEATPEMLEEFEEKVQELVGASDGKVCQFDR</sequence>
<accession>A0A518ARH7</accession>
<dbReference type="Pfam" id="PF00072">
    <property type="entry name" value="Response_reg"/>
    <property type="match status" value="1"/>
</dbReference>
<dbReference type="InterPro" id="IPR003594">
    <property type="entry name" value="HATPase_dom"/>
</dbReference>
<evidence type="ECO:0000256" key="5">
    <source>
        <dbReference type="ARBA" id="ARBA00022777"/>
    </source>
</evidence>
<dbReference type="Gene3D" id="1.10.287.130">
    <property type="match status" value="1"/>
</dbReference>
<dbReference type="AlphaFoldDB" id="A0A518ARH7"/>
<dbReference type="InterPro" id="IPR004358">
    <property type="entry name" value="Sig_transdc_His_kin-like_C"/>
</dbReference>
<dbReference type="OrthoDB" id="9813394at2"/>
<dbReference type="RefSeq" id="WP_145248432.1">
    <property type="nucleotide sequence ID" value="NZ_CP036278.1"/>
</dbReference>
<dbReference type="InterPro" id="IPR011006">
    <property type="entry name" value="CheY-like_superfamily"/>
</dbReference>
<keyword evidence="10" id="KW-1185">Reference proteome</keyword>
<feature type="domain" description="Histidine kinase" evidence="7">
    <location>
        <begin position="175"/>
        <end position="396"/>
    </location>
</feature>
<dbReference type="KEGG" id="amuc:Pan181_35420"/>
<evidence type="ECO:0000256" key="1">
    <source>
        <dbReference type="ARBA" id="ARBA00000085"/>
    </source>
</evidence>
<dbReference type="EC" id="2.7.13.3" evidence="2"/>
<dbReference type="InterPro" id="IPR005467">
    <property type="entry name" value="His_kinase_dom"/>
</dbReference>
<dbReference type="SMART" id="SM00448">
    <property type="entry name" value="REC"/>
    <property type="match status" value="1"/>
</dbReference>
<dbReference type="InterPro" id="IPR036890">
    <property type="entry name" value="HATPase_C_sf"/>
</dbReference>
<dbReference type="SUPFAM" id="SSF47384">
    <property type="entry name" value="Homodimeric domain of signal transducing histidine kinase"/>
    <property type="match status" value="1"/>
</dbReference>
<dbReference type="PANTHER" id="PTHR43547">
    <property type="entry name" value="TWO-COMPONENT HISTIDINE KINASE"/>
    <property type="match status" value="1"/>
</dbReference>
<evidence type="ECO:0000313" key="10">
    <source>
        <dbReference type="Proteomes" id="UP000315750"/>
    </source>
</evidence>
<dbReference type="Pfam" id="PF02518">
    <property type="entry name" value="HATPase_c"/>
    <property type="match status" value="1"/>
</dbReference>
<evidence type="ECO:0000259" key="8">
    <source>
        <dbReference type="PROSITE" id="PS50110"/>
    </source>
</evidence>
<evidence type="ECO:0000256" key="4">
    <source>
        <dbReference type="ARBA" id="ARBA00022679"/>
    </source>
</evidence>
<dbReference type="PROSITE" id="PS50110">
    <property type="entry name" value="RESPONSE_REGULATORY"/>
    <property type="match status" value="1"/>
</dbReference>
<dbReference type="SUPFAM" id="SSF55874">
    <property type="entry name" value="ATPase domain of HSP90 chaperone/DNA topoisomerase II/histidine kinase"/>
    <property type="match status" value="1"/>
</dbReference>
<dbReference type="PROSITE" id="PS50109">
    <property type="entry name" value="HIS_KIN"/>
    <property type="match status" value="1"/>
</dbReference>
<organism evidence="9 10">
    <name type="scientific">Aeoliella mucimassa</name>
    <dbReference type="NCBI Taxonomy" id="2527972"/>
    <lineage>
        <taxon>Bacteria</taxon>
        <taxon>Pseudomonadati</taxon>
        <taxon>Planctomycetota</taxon>
        <taxon>Planctomycetia</taxon>
        <taxon>Pirellulales</taxon>
        <taxon>Lacipirellulaceae</taxon>
        <taxon>Aeoliella</taxon>
    </lineage>
</organism>
<dbReference type="PANTHER" id="PTHR43547:SF2">
    <property type="entry name" value="HYBRID SIGNAL TRANSDUCTION HISTIDINE KINASE C"/>
    <property type="match status" value="1"/>
</dbReference>
<evidence type="ECO:0000256" key="3">
    <source>
        <dbReference type="ARBA" id="ARBA00022553"/>
    </source>
</evidence>
<evidence type="ECO:0000259" key="7">
    <source>
        <dbReference type="PROSITE" id="PS50109"/>
    </source>
</evidence>
<proteinExistence type="predicted"/>
<keyword evidence="4 9" id="KW-0808">Transferase</keyword>
<dbReference type="SMART" id="SM00387">
    <property type="entry name" value="HATPase_c"/>
    <property type="match status" value="1"/>
</dbReference>
<evidence type="ECO:0000256" key="2">
    <source>
        <dbReference type="ARBA" id="ARBA00012438"/>
    </source>
</evidence>
<feature type="domain" description="Response regulatory" evidence="8">
    <location>
        <begin position="8"/>
        <end position="124"/>
    </location>
</feature>
<dbReference type="CDD" id="cd00082">
    <property type="entry name" value="HisKA"/>
    <property type="match status" value="1"/>
</dbReference>
<keyword evidence="3 6" id="KW-0597">Phosphoprotein</keyword>
<gene>
    <name evidence="9" type="primary">pleC</name>
    <name evidence="9" type="ORF">Pan181_35420</name>
</gene>
<feature type="modified residue" description="4-aspartylphosphate" evidence="6">
    <location>
        <position position="59"/>
    </location>
</feature>
<dbReference type="Proteomes" id="UP000315750">
    <property type="component" value="Chromosome"/>
</dbReference>
<evidence type="ECO:0000256" key="6">
    <source>
        <dbReference type="PROSITE-ProRule" id="PRU00169"/>
    </source>
</evidence>
<dbReference type="EMBL" id="CP036278">
    <property type="protein sequence ID" value="QDU57327.1"/>
    <property type="molecule type" value="Genomic_DNA"/>
</dbReference>